<organism evidence="1 2">
    <name type="scientific">Malus baccata</name>
    <name type="common">Siberian crab apple</name>
    <name type="synonym">Pyrus baccata</name>
    <dbReference type="NCBI Taxonomy" id="106549"/>
    <lineage>
        <taxon>Eukaryota</taxon>
        <taxon>Viridiplantae</taxon>
        <taxon>Streptophyta</taxon>
        <taxon>Embryophyta</taxon>
        <taxon>Tracheophyta</taxon>
        <taxon>Spermatophyta</taxon>
        <taxon>Magnoliopsida</taxon>
        <taxon>eudicotyledons</taxon>
        <taxon>Gunneridae</taxon>
        <taxon>Pentapetalae</taxon>
        <taxon>rosids</taxon>
        <taxon>fabids</taxon>
        <taxon>Rosales</taxon>
        <taxon>Rosaceae</taxon>
        <taxon>Amygdaloideae</taxon>
        <taxon>Maleae</taxon>
        <taxon>Malus</taxon>
    </lineage>
</organism>
<accession>A0A540NB58</accession>
<reference evidence="1 2" key="1">
    <citation type="journal article" date="2019" name="G3 (Bethesda)">
        <title>Sequencing of a Wild Apple (Malus baccata) Genome Unravels the Differences Between Cultivated and Wild Apple Species Regarding Disease Resistance and Cold Tolerance.</title>
        <authorList>
            <person name="Chen X."/>
        </authorList>
    </citation>
    <scope>NUCLEOTIDE SEQUENCE [LARGE SCALE GENOMIC DNA]</scope>
    <source>
        <strain evidence="2">cv. Shandingzi</strain>
        <tissue evidence="1">Leaves</tissue>
    </source>
</reference>
<gene>
    <name evidence="1" type="ORF">C1H46_006582</name>
</gene>
<dbReference type="AlphaFoldDB" id="A0A540NB58"/>
<evidence type="ECO:0000313" key="2">
    <source>
        <dbReference type="Proteomes" id="UP000315295"/>
    </source>
</evidence>
<protein>
    <submittedName>
        <fullName evidence="1">Uncharacterized protein</fullName>
    </submittedName>
</protein>
<dbReference type="EMBL" id="VIEB01000080">
    <property type="protein sequence ID" value="TQE07823.1"/>
    <property type="molecule type" value="Genomic_DNA"/>
</dbReference>
<evidence type="ECO:0000313" key="1">
    <source>
        <dbReference type="EMBL" id="TQE07823.1"/>
    </source>
</evidence>
<proteinExistence type="predicted"/>
<dbReference type="Proteomes" id="UP000315295">
    <property type="component" value="Unassembled WGS sequence"/>
</dbReference>
<keyword evidence="2" id="KW-1185">Reference proteome</keyword>
<name>A0A540NB58_MALBA</name>
<sequence>MLSARVALVSVERKENCWPYLKRMEKSHDQLELHLACCHLWLLLMTCMSKQAPNINIFKDPRWSIFTMAFICLLVVESEDKLCHPHLMVTPALSDVPSEHVAICVGSSCKRRSRRTTNSMSLSTNLICNRLEAAAPII</sequence>
<comment type="caution">
    <text evidence="1">The sequence shown here is derived from an EMBL/GenBank/DDBJ whole genome shotgun (WGS) entry which is preliminary data.</text>
</comment>